<evidence type="ECO:0000313" key="3">
    <source>
        <dbReference type="EMBL" id="HJA84768.1"/>
    </source>
</evidence>
<sequence>MKKLLPACFAVGALMSLAGASAHITGWYLSPYLLITGSLLVLVSQVFTPVGCSSPVIRRLRFQQIVGALLLVATGPLMLYLRDNEWIVSLTLAAVFQLFTAIRLPQEVEKEMSKKR</sequence>
<keyword evidence="1" id="KW-1133">Transmembrane helix</keyword>
<keyword evidence="1" id="KW-0472">Membrane</keyword>
<reference evidence="3" key="2">
    <citation type="submission" date="2021-04" db="EMBL/GenBank/DDBJ databases">
        <authorList>
            <person name="Gilroy R."/>
        </authorList>
    </citation>
    <scope>NUCLEOTIDE SEQUENCE</scope>
    <source>
        <strain evidence="3">ChiHjej12B11-9795</strain>
    </source>
</reference>
<organism evidence="3 4">
    <name type="scientific">Candidatus Bacteroides avicola</name>
    <dbReference type="NCBI Taxonomy" id="2838468"/>
    <lineage>
        <taxon>Bacteria</taxon>
        <taxon>Pseudomonadati</taxon>
        <taxon>Bacteroidota</taxon>
        <taxon>Bacteroidia</taxon>
        <taxon>Bacteroidales</taxon>
        <taxon>Bacteroidaceae</taxon>
        <taxon>Bacteroides</taxon>
    </lineage>
</organism>
<accession>A0A9D2KU89</accession>
<feature type="transmembrane region" description="Helical" evidence="1">
    <location>
        <begin position="32"/>
        <end position="50"/>
    </location>
</feature>
<feature type="transmembrane region" description="Helical" evidence="1">
    <location>
        <begin position="62"/>
        <end position="80"/>
    </location>
</feature>
<reference evidence="3" key="1">
    <citation type="journal article" date="2021" name="PeerJ">
        <title>Extensive microbial diversity within the chicken gut microbiome revealed by metagenomics and culture.</title>
        <authorList>
            <person name="Gilroy R."/>
            <person name="Ravi A."/>
            <person name="Getino M."/>
            <person name="Pursley I."/>
            <person name="Horton D.L."/>
            <person name="Alikhan N.F."/>
            <person name="Baker D."/>
            <person name="Gharbi K."/>
            <person name="Hall N."/>
            <person name="Watson M."/>
            <person name="Adriaenssens E.M."/>
            <person name="Foster-Nyarko E."/>
            <person name="Jarju S."/>
            <person name="Secka A."/>
            <person name="Antonio M."/>
            <person name="Oren A."/>
            <person name="Chaudhuri R.R."/>
            <person name="La Ragione R."/>
            <person name="Hildebrand F."/>
            <person name="Pallen M.J."/>
        </authorList>
    </citation>
    <scope>NUCLEOTIDE SEQUENCE</scope>
    <source>
        <strain evidence="3">ChiHjej12B11-9795</strain>
    </source>
</reference>
<dbReference type="AlphaFoldDB" id="A0A9D2KU89"/>
<feature type="transmembrane region" description="Helical" evidence="1">
    <location>
        <begin position="86"/>
        <end position="105"/>
    </location>
</feature>
<name>A0A9D2KU89_9BACE</name>
<evidence type="ECO:0000313" key="4">
    <source>
        <dbReference type="Proteomes" id="UP000823862"/>
    </source>
</evidence>
<gene>
    <name evidence="3" type="ORF">H9950_00960</name>
</gene>
<keyword evidence="2" id="KW-0732">Signal</keyword>
<dbReference type="EMBL" id="DWZI01000004">
    <property type="protein sequence ID" value="HJA84768.1"/>
    <property type="molecule type" value="Genomic_DNA"/>
</dbReference>
<evidence type="ECO:0000256" key="1">
    <source>
        <dbReference type="SAM" id="Phobius"/>
    </source>
</evidence>
<keyword evidence="1" id="KW-0812">Transmembrane</keyword>
<evidence type="ECO:0000256" key="2">
    <source>
        <dbReference type="SAM" id="SignalP"/>
    </source>
</evidence>
<protein>
    <submittedName>
        <fullName evidence="3">Uncharacterized protein</fullName>
    </submittedName>
</protein>
<proteinExistence type="predicted"/>
<feature type="chain" id="PRO_5038693624" evidence="2">
    <location>
        <begin position="23"/>
        <end position="116"/>
    </location>
</feature>
<comment type="caution">
    <text evidence="3">The sequence shown here is derived from an EMBL/GenBank/DDBJ whole genome shotgun (WGS) entry which is preliminary data.</text>
</comment>
<dbReference type="Proteomes" id="UP000823862">
    <property type="component" value="Unassembled WGS sequence"/>
</dbReference>
<feature type="signal peptide" evidence="2">
    <location>
        <begin position="1"/>
        <end position="22"/>
    </location>
</feature>